<dbReference type="EMBL" id="OW152819">
    <property type="protein sequence ID" value="CAH2074121.1"/>
    <property type="molecule type" value="Genomic_DNA"/>
</dbReference>
<sequence length="106" mass="11275">MFVKQRTGRSLRESVRGRRTAADAIDSVALGQATLSQRSFAEALHGARAGGAEEAALGQGRPAAATAARCRKLPSDILRIIALTLSRARTPRDANSMPCTDEFIPL</sequence>
<feature type="non-terminal residue" evidence="1">
    <location>
        <position position="1"/>
    </location>
</feature>
<protein>
    <submittedName>
        <fullName evidence="1">Uncharacterized protein</fullName>
    </submittedName>
</protein>
<organism evidence="1 2">
    <name type="scientific">Iphiclides podalirius</name>
    <name type="common">scarce swallowtail</name>
    <dbReference type="NCBI Taxonomy" id="110791"/>
    <lineage>
        <taxon>Eukaryota</taxon>
        <taxon>Metazoa</taxon>
        <taxon>Ecdysozoa</taxon>
        <taxon>Arthropoda</taxon>
        <taxon>Hexapoda</taxon>
        <taxon>Insecta</taxon>
        <taxon>Pterygota</taxon>
        <taxon>Neoptera</taxon>
        <taxon>Endopterygota</taxon>
        <taxon>Lepidoptera</taxon>
        <taxon>Glossata</taxon>
        <taxon>Ditrysia</taxon>
        <taxon>Papilionoidea</taxon>
        <taxon>Papilionidae</taxon>
        <taxon>Papilioninae</taxon>
        <taxon>Iphiclides</taxon>
    </lineage>
</organism>
<accession>A0ABN8J4R2</accession>
<name>A0ABN8J4R2_9NEOP</name>
<evidence type="ECO:0000313" key="1">
    <source>
        <dbReference type="EMBL" id="CAH2074121.1"/>
    </source>
</evidence>
<evidence type="ECO:0000313" key="2">
    <source>
        <dbReference type="Proteomes" id="UP000837857"/>
    </source>
</evidence>
<dbReference type="Proteomes" id="UP000837857">
    <property type="component" value="Chromosome 7"/>
</dbReference>
<keyword evidence="2" id="KW-1185">Reference proteome</keyword>
<proteinExistence type="predicted"/>
<gene>
    <name evidence="1" type="ORF">IPOD504_LOCUS15931</name>
</gene>
<reference evidence="1" key="1">
    <citation type="submission" date="2022-03" db="EMBL/GenBank/DDBJ databases">
        <authorList>
            <person name="Martin H S."/>
        </authorList>
    </citation>
    <scope>NUCLEOTIDE SEQUENCE</scope>
</reference>